<evidence type="ECO:0000256" key="23">
    <source>
        <dbReference type="ARBA" id="ARBA00031357"/>
    </source>
</evidence>
<dbReference type="EC" id="3.4.21.22" evidence="5"/>
<keyword evidence="7" id="KW-0301">Gamma-carboxyglutamic acid</keyword>
<keyword evidence="12" id="KW-0479">Metal-binding</keyword>
<dbReference type="PRINTS" id="PR00722">
    <property type="entry name" value="CHYMOTRYPSIN"/>
</dbReference>
<keyword evidence="31" id="KW-1185">Reference proteome</keyword>
<dbReference type="Pfam" id="PF00089">
    <property type="entry name" value="Trypsin"/>
    <property type="match status" value="1"/>
</dbReference>
<evidence type="ECO:0000259" key="27">
    <source>
        <dbReference type="PROSITE" id="PS50026"/>
    </source>
</evidence>
<dbReference type="InterPro" id="IPR035972">
    <property type="entry name" value="GLA-like_dom_SF"/>
</dbReference>
<dbReference type="CDD" id="cd00054">
    <property type="entry name" value="EGF_CA"/>
    <property type="match status" value="1"/>
</dbReference>
<dbReference type="InterPro" id="IPR043504">
    <property type="entry name" value="Peptidase_S1_PA_chymotrypsin"/>
</dbReference>
<dbReference type="Pfam" id="PF00594">
    <property type="entry name" value="Gla"/>
    <property type="match status" value="1"/>
</dbReference>
<dbReference type="InterPro" id="IPR001254">
    <property type="entry name" value="Trypsin_dom"/>
</dbReference>
<evidence type="ECO:0000259" key="29">
    <source>
        <dbReference type="PROSITE" id="PS50998"/>
    </source>
</evidence>
<evidence type="ECO:0000256" key="11">
    <source>
        <dbReference type="ARBA" id="ARBA00022553"/>
    </source>
</evidence>
<dbReference type="PROSITE" id="PS00010">
    <property type="entry name" value="ASX_HYDROXYL"/>
    <property type="match status" value="1"/>
</dbReference>
<comment type="function">
    <text evidence="2">Factor IX is a vitamin K-dependent plasma protein that participates in the intrinsic pathway of blood coagulation by converting factor X to its active form in the presence of Ca(2+) ions, phospholipids, and factor VIIIa.</text>
</comment>
<evidence type="ECO:0000256" key="5">
    <source>
        <dbReference type="ARBA" id="ARBA00012066"/>
    </source>
</evidence>
<comment type="catalytic activity">
    <reaction evidence="1">
        <text>Selective cleavage of Arg-|-Ile bond in factor X to form factor Xa.</text>
        <dbReference type="EC" id="3.4.21.22"/>
    </reaction>
</comment>
<evidence type="ECO:0000313" key="30">
    <source>
        <dbReference type="Ensembl" id="ENSENLP00000015224.1"/>
    </source>
</evidence>
<evidence type="ECO:0000256" key="24">
    <source>
        <dbReference type="PROSITE-ProRule" id="PRU00076"/>
    </source>
</evidence>
<dbReference type="InterPro" id="IPR001314">
    <property type="entry name" value="Peptidase_S1A"/>
</dbReference>
<evidence type="ECO:0000256" key="13">
    <source>
        <dbReference type="ARBA" id="ARBA00022729"/>
    </source>
</evidence>
<sequence length="537" mass="60268">MAGIYLLALFPALLLEVYGVAPKIKEDTVFVSQPEAHTLLHRQRRYNSGKFEEMLKDNLERECIEETCNMEEAREVFENDEKTVVLGWCVLPPPCQNGGICEDGISTYVCWCKPDFSGKNCEIEVTKQCSVNNGGCSHFCAVEGEYPVCHCAAGYRLKPDKRSCEPIGLFSCGQSTLPPSTTRSAMKARSSNKTRPSERGFNISVNLWEDYYEENITQLIDDYFNTIQNESDSLNVSVVNVRSVRSNPSVEGDGLEDSLVSEMPKEKKTLLWGSPTLPSIQEKNMTNVRIVGGDEVKPGEIPWQVALMYHSASLGRAQTFCGGSLLSELWVITAAHCLADPHINTVNFFVRLGEHDLNKDEGPERDHTVAEQHIHHMYDPKLPYNHDIALLKLTSPVELSNERRPICLGPKDFTETIMRESTGSVVSGWGNIRFLGYQATKLQKLQVPYVERPQCKQSSKDHITRFMFCAGYRDEMKDSCQGDSGGPHATSYDGTWFLTGIVSWGEECAVSGKYGIYTRVSRYYPWISQKTGIQISN</sequence>
<keyword evidence="13 26" id="KW-0732">Signal</keyword>
<dbReference type="Ensembl" id="ENSENLT00000015819.1">
    <property type="protein sequence ID" value="ENSENLP00000015224.1"/>
    <property type="gene ID" value="ENSENLG00000006996.1"/>
</dbReference>
<dbReference type="InterPro" id="IPR018114">
    <property type="entry name" value="TRYPSIN_HIS"/>
</dbReference>
<keyword evidence="8" id="KW-0963">Cytoplasm</keyword>
<dbReference type="InterPro" id="IPR001881">
    <property type="entry name" value="EGF-like_Ca-bd_dom"/>
</dbReference>
<evidence type="ECO:0000256" key="8">
    <source>
        <dbReference type="ARBA" id="ARBA00022490"/>
    </source>
</evidence>
<accession>A0A665U7Z0</accession>
<proteinExistence type="inferred from homology"/>
<dbReference type="PROSITE" id="PS00135">
    <property type="entry name" value="TRYPSIN_SER"/>
    <property type="match status" value="1"/>
</dbReference>
<keyword evidence="10 24" id="KW-0245">EGF-like domain</keyword>
<dbReference type="GO" id="GO:0004252">
    <property type="term" value="F:serine-type endopeptidase activity"/>
    <property type="evidence" value="ECO:0007669"/>
    <property type="project" value="UniProtKB-EC"/>
</dbReference>
<organism evidence="30 31">
    <name type="scientific">Echeneis naucrates</name>
    <name type="common">Live sharksucker</name>
    <dbReference type="NCBI Taxonomy" id="173247"/>
    <lineage>
        <taxon>Eukaryota</taxon>
        <taxon>Metazoa</taxon>
        <taxon>Chordata</taxon>
        <taxon>Craniata</taxon>
        <taxon>Vertebrata</taxon>
        <taxon>Euteleostomi</taxon>
        <taxon>Actinopterygii</taxon>
        <taxon>Neopterygii</taxon>
        <taxon>Teleostei</taxon>
        <taxon>Neoteleostei</taxon>
        <taxon>Acanthomorphata</taxon>
        <taxon>Carangaria</taxon>
        <taxon>Carangiformes</taxon>
        <taxon>Echeneidae</taxon>
        <taxon>Echeneis</taxon>
    </lineage>
</organism>
<dbReference type="PROSITE" id="PS50240">
    <property type="entry name" value="TRYPSIN_DOM"/>
    <property type="match status" value="1"/>
</dbReference>
<evidence type="ECO:0000256" key="7">
    <source>
        <dbReference type="ARBA" id="ARBA00022479"/>
    </source>
</evidence>
<dbReference type="SMART" id="SM00181">
    <property type="entry name" value="EGF"/>
    <property type="match status" value="2"/>
</dbReference>
<evidence type="ECO:0000256" key="6">
    <source>
        <dbReference type="ARBA" id="ARBA00019454"/>
    </source>
</evidence>
<feature type="chain" id="PRO_5025425727" description="Coagulation factor IX" evidence="26">
    <location>
        <begin position="20"/>
        <end position="537"/>
    </location>
</feature>
<keyword evidence="16" id="KW-0106">Calcium</keyword>
<dbReference type="SMART" id="SM00020">
    <property type="entry name" value="Tryp_SPc"/>
    <property type="match status" value="1"/>
</dbReference>
<dbReference type="GO" id="GO:0005509">
    <property type="term" value="F:calcium ion binding"/>
    <property type="evidence" value="ECO:0007669"/>
    <property type="project" value="InterPro"/>
</dbReference>
<dbReference type="Pfam" id="PF14670">
    <property type="entry name" value="FXa_inhibition"/>
    <property type="match status" value="1"/>
</dbReference>
<keyword evidence="14" id="KW-0677">Repeat</keyword>
<dbReference type="Gene3D" id="2.10.25.10">
    <property type="entry name" value="Laminin"/>
    <property type="match status" value="2"/>
</dbReference>
<dbReference type="Proteomes" id="UP000472264">
    <property type="component" value="Chromosome 14"/>
</dbReference>
<comment type="subcellular location">
    <subcellularLocation>
        <location evidence="3">Cytoplasm</location>
    </subcellularLocation>
    <subcellularLocation>
        <location evidence="4">Secreted</location>
    </subcellularLocation>
</comment>
<dbReference type="GO" id="GO:0006508">
    <property type="term" value="P:proteolysis"/>
    <property type="evidence" value="ECO:0007669"/>
    <property type="project" value="UniProtKB-KW"/>
</dbReference>
<dbReference type="PROSITE" id="PS50026">
    <property type="entry name" value="EGF_3"/>
    <property type="match status" value="1"/>
</dbReference>
<keyword evidence="19 24" id="KW-1015">Disulfide bond</keyword>
<keyword evidence="25" id="KW-0645">Protease</keyword>
<feature type="disulfide bond" evidence="24">
    <location>
        <begin position="112"/>
        <end position="121"/>
    </location>
</feature>
<dbReference type="PROSITE" id="PS00022">
    <property type="entry name" value="EGF_1"/>
    <property type="match status" value="1"/>
</dbReference>
<dbReference type="Gene3D" id="4.10.740.10">
    <property type="entry name" value="Coagulation Factor IX"/>
    <property type="match status" value="1"/>
</dbReference>
<evidence type="ECO:0000256" key="26">
    <source>
        <dbReference type="SAM" id="SignalP"/>
    </source>
</evidence>
<evidence type="ECO:0000256" key="22">
    <source>
        <dbReference type="ARBA" id="ARBA00024195"/>
    </source>
</evidence>
<dbReference type="InParanoid" id="A0A665U7Z0"/>
<evidence type="ECO:0000259" key="28">
    <source>
        <dbReference type="PROSITE" id="PS50240"/>
    </source>
</evidence>
<evidence type="ECO:0000256" key="1">
    <source>
        <dbReference type="ARBA" id="ARBA00001368"/>
    </source>
</evidence>
<evidence type="ECO:0000256" key="15">
    <source>
        <dbReference type="ARBA" id="ARBA00022825"/>
    </source>
</evidence>
<keyword evidence="25" id="KW-0378">Hydrolase</keyword>
<evidence type="ECO:0000256" key="18">
    <source>
        <dbReference type="ARBA" id="ARBA00023145"/>
    </source>
</evidence>
<dbReference type="InterPro" id="IPR000152">
    <property type="entry name" value="EGF-type_Asp/Asn_hydroxyl_site"/>
</dbReference>
<feature type="domain" description="Gla" evidence="29">
    <location>
        <begin position="46"/>
        <end position="93"/>
    </location>
</feature>
<dbReference type="PRINTS" id="PR00001">
    <property type="entry name" value="GLABLOOD"/>
</dbReference>
<keyword evidence="18" id="KW-0865">Zymogen</keyword>
<dbReference type="FunFam" id="4.10.740.10:FF:000001">
    <property type="entry name" value="vitamin K-dependent protein S"/>
    <property type="match status" value="1"/>
</dbReference>
<dbReference type="InterPro" id="IPR009003">
    <property type="entry name" value="Peptidase_S1_PA"/>
</dbReference>
<evidence type="ECO:0000256" key="19">
    <source>
        <dbReference type="ARBA" id="ARBA00023157"/>
    </source>
</evidence>
<dbReference type="FunFam" id="2.10.25.10:FF:000425">
    <property type="entry name" value="Eyes shut homolog"/>
    <property type="match status" value="1"/>
</dbReference>
<evidence type="ECO:0000256" key="17">
    <source>
        <dbReference type="ARBA" id="ARBA00022842"/>
    </source>
</evidence>
<dbReference type="PROSITE" id="PS50998">
    <property type="entry name" value="GLA_2"/>
    <property type="match status" value="1"/>
</dbReference>
<dbReference type="Pfam" id="PF00008">
    <property type="entry name" value="EGF"/>
    <property type="match status" value="1"/>
</dbReference>
<evidence type="ECO:0000256" key="2">
    <source>
        <dbReference type="ARBA" id="ARBA00002741"/>
    </source>
</evidence>
<reference evidence="30" key="3">
    <citation type="submission" date="2025-09" db="UniProtKB">
        <authorList>
            <consortium name="Ensembl"/>
        </authorList>
    </citation>
    <scope>IDENTIFICATION</scope>
</reference>
<feature type="signal peptide" evidence="26">
    <location>
        <begin position="1"/>
        <end position="19"/>
    </location>
</feature>
<dbReference type="SMART" id="SM00179">
    <property type="entry name" value="EGF_CA"/>
    <property type="match status" value="1"/>
</dbReference>
<dbReference type="GO" id="GO:0005737">
    <property type="term" value="C:cytoplasm"/>
    <property type="evidence" value="ECO:0007669"/>
    <property type="project" value="UniProtKB-SubCell"/>
</dbReference>
<dbReference type="InterPro" id="IPR050442">
    <property type="entry name" value="Peptidase_S1_coag_factors"/>
</dbReference>
<name>A0A665U7Z0_ECHNA</name>
<dbReference type="InterPro" id="IPR000742">
    <property type="entry name" value="EGF"/>
</dbReference>
<dbReference type="PANTHER" id="PTHR24278">
    <property type="entry name" value="COAGULATION FACTOR"/>
    <property type="match status" value="1"/>
</dbReference>
<keyword evidence="17" id="KW-0460">Magnesium</keyword>
<dbReference type="SUPFAM" id="SSF57196">
    <property type="entry name" value="EGF/Laminin"/>
    <property type="match status" value="2"/>
</dbReference>
<dbReference type="GO" id="GO:0005615">
    <property type="term" value="C:extracellular space"/>
    <property type="evidence" value="ECO:0007669"/>
    <property type="project" value="TreeGrafter"/>
</dbReference>
<dbReference type="AlphaFoldDB" id="A0A665U7Z0"/>
<protein>
    <recommendedName>
        <fullName evidence="6">Coagulation factor IX</fullName>
        <ecNumber evidence="5">3.4.21.22</ecNumber>
    </recommendedName>
    <alternativeName>
        <fullName evidence="23">Christmas factor</fullName>
    </alternativeName>
</protein>
<keyword evidence="20" id="KW-0325">Glycoprotein</keyword>
<keyword evidence="21" id="KW-0379">Hydroxylation</keyword>
<comment type="caution">
    <text evidence="24">Lacks conserved residue(s) required for the propagation of feature annotation.</text>
</comment>
<keyword evidence="11" id="KW-0597">Phosphoprotein</keyword>
<evidence type="ECO:0000256" key="16">
    <source>
        <dbReference type="ARBA" id="ARBA00022837"/>
    </source>
</evidence>
<evidence type="ECO:0000256" key="14">
    <source>
        <dbReference type="ARBA" id="ARBA00022737"/>
    </source>
</evidence>
<dbReference type="PIRSF" id="PIRSF001143">
    <property type="entry name" value="Factor_X"/>
    <property type="match status" value="1"/>
</dbReference>
<evidence type="ECO:0000256" key="12">
    <source>
        <dbReference type="ARBA" id="ARBA00022723"/>
    </source>
</evidence>
<feature type="domain" description="Peptidase S1" evidence="28">
    <location>
        <begin position="290"/>
        <end position="532"/>
    </location>
</feature>
<dbReference type="InterPro" id="IPR012224">
    <property type="entry name" value="Pept_S1A_FX"/>
</dbReference>
<reference evidence="30" key="2">
    <citation type="submission" date="2025-08" db="UniProtKB">
        <authorList>
            <consortium name="Ensembl"/>
        </authorList>
    </citation>
    <scope>IDENTIFICATION</scope>
</reference>
<dbReference type="Gene3D" id="2.40.10.10">
    <property type="entry name" value="Trypsin-like serine proteases"/>
    <property type="match status" value="2"/>
</dbReference>
<evidence type="ECO:0000256" key="3">
    <source>
        <dbReference type="ARBA" id="ARBA00004496"/>
    </source>
</evidence>
<dbReference type="InterPro" id="IPR033116">
    <property type="entry name" value="TRYPSIN_SER"/>
</dbReference>
<evidence type="ECO:0000256" key="9">
    <source>
        <dbReference type="ARBA" id="ARBA00022525"/>
    </source>
</evidence>
<evidence type="ECO:0000256" key="10">
    <source>
        <dbReference type="ARBA" id="ARBA00022536"/>
    </source>
</evidence>
<dbReference type="SMART" id="SM00069">
    <property type="entry name" value="GLA"/>
    <property type="match status" value="1"/>
</dbReference>
<evidence type="ECO:0000256" key="21">
    <source>
        <dbReference type="ARBA" id="ARBA00023278"/>
    </source>
</evidence>
<keyword evidence="9" id="KW-0964">Secreted</keyword>
<dbReference type="PROSITE" id="PS00134">
    <property type="entry name" value="TRYPSIN_HIS"/>
    <property type="match status" value="1"/>
</dbReference>
<comment type="similarity">
    <text evidence="22">Belongs to the peptidase S1 family. CLIP subfamily.</text>
</comment>
<dbReference type="SUPFAM" id="SSF57630">
    <property type="entry name" value="GLA-domain"/>
    <property type="match status" value="1"/>
</dbReference>
<evidence type="ECO:0000256" key="25">
    <source>
        <dbReference type="RuleBase" id="RU363034"/>
    </source>
</evidence>
<evidence type="ECO:0000256" key="20">
    <source>
        <dbReference type="ARBA" id="ARBA00023180"/>
    </source>
</evidence>
<dbReference type="FunCoup" id="A0A665U7Z0">
    <property type="interactions" value="769"/>
</dbReference>
<feature type="domain" description="EGF-like" evidence="27">
    <location>
        <begin position="85"/>
        <end position="122"/>
    </location>
</feature>
<keyword evidence="15 25" id="KW-0720">Serine protease</keyword>
<dbReference type="InterPro" id="IPR017857">
    <property type="entry name" value="Coagulation_fac-like_Gla_dom"/>
</dbReference>
<dbReference type="FunFam" id="2.40.10.10:FF:000028">
    <property type="entry name" value="Serine protease easter"/>
    <property type="match status" value="1"/>
</dbReference>
<dbReference type="GO" id="GO:0007596">
    <property type="term" value="P:blood coagulation"/>
    <property type="evidence" value="ECO:0007669"/>
    <property type="project" value="InterPro"/>
</dbReference>
<dbReference type="CDD" id="cd00190">
    <property type="entry name" value="Tryp_SPc"/>
    <property type="match status" value="1"/>
</dbReference>
<evidence type="ECO:0000256" key="4">
    <source>
        <dbReference type="ARBA" id="ARBA00004613"/>
    </source>
</evidence>
<dbReference type="PANTHER" id="PTHR24278:SF31">
    <property type="entry name" value="COAGULATION FACTOR IX"/>
    <property type="match status" value="1"/>
</dbReference>
<evidence type="ECO:0000313" key="31">
    <source>
        <dbReference type="Proteomes" id="UP000472264"/>
    </source>
</evidence>
<dbReference type="InterPro" id="IPR000294">
    <property type="entry name" value="GLA_domain"/>
</dbReference>
<reference evidence="30" key="1">
    <citation type="submission" date="2021-04" db="EMBL/GenBank/DDBJ databases">
        <authorList>
            <consortium name="Wellcome Sanger Institute Data Sharing"/>
        </authorList>
    </citation>
    <scope>NUCLEOTIDE SEQUENCE [LARGE SCALE GENOMIC DNA]</scope>
</reference>
<dbReference type="SUPFAM" id="SSF50494">
    <property type="entry name" value="Trypsin-like serine proteases"/>
    <property type="match status" value="1"/>
</dbReference>